<evidence type="ECO:0000313" key="1">
    <source>
        <dbReference type="EMBL" id="KAD5317894.1"/>
    </source>
</evidence>
<comment type="caution">
    <text evidence="1">The sequence shown here is derived from an EMBL/GenBank/DDBJ whole genome shotgun (WGS) entry which is preliminary data.</text>
</comment>
<sequence>MIFERHRPRSSRKCDNEVPAAVGQNLSTAKSCARTGRSPVQEQAEVLCKNRPADCVSPVKEILCMYKLSTSGWIETVDFGQQ</sequence>
<accession>A0A5N6NTJ3</accession>
<keyword evidence="2" id="KW-1185">Reference proteome</keyword>
<dbReference type="EMBL" id="SZYD01000009">
    <property type="protein sequence ID" value="KAD5317894.1"/>
    <property type="molecule type" value="Genomic_DNA"/>
</dbReference>
<proteinExistence type="predicted"/>
<organism evidence="1 2">
    <name type="scientific">Mikania micrantha</name>
    <name type="common">bitter vine</name>
    <dbReference type="NCBI Taxonomy" id="192012"/>
    <lineage>
        <taxon>Eukaryota</taxon>
        <taxon>Viridiplantae</taxon>
        <taxon>Streptophyta</taxon>
        <taxon>Embryophyta</taxon>
        <taxon>Tracheophyta</taxon>
        <taxon>Spermatophyta</taxon>
        <taxon>Magnoliopsida</taxon>
        <taxon>eudicotyledons</taxon>
        <taxon>Gunneridae</taxon>
        <taxon>Pentapetalae</taxon>
        <taxon>asterids</taxon>
        <taxon>campanulids</taxon>
        <taxon>Asterales</taxon>
        <taxon>Asteraceae</taxon>
        <taxon>Asteroideae</taxon>
        <taxon>Heliantheae alliance</taxon>
        <taxon>Eupatorieae</taxon>
        <taxon>Mikania</taxon>
    </lineage>
</organism>
<gene>
    <name evidence="1" type="ORF">E3N88_17840</name>
</gene>
<protein>
    <submittedName>
        <fullName evidence="1">Uncharacterized protein</fullName>
    </submittedName>
</protein>
<reference evidence="1 2" key="1">
    <citation type="submission" date="2019-05" db="EMBL/GenBank/DDBJ databases">
        <title>Mikania micrantha, genome provides insights into the molecular mechanism of rapid growth.</title>
        <authorList>
            <person name="Liu B."/>
        </authorList>
    </citation>
    <scope>NUCLEOTIDE SEQUENCE [LARGE SCALE GENOMIC DNA]</scope>
    <source>
        <strain evidence="1">NLD-2019</strain>
        <tissue evidence="1">Leaf</tissue>
    </source>
</reference>
<name>A0A5N6NTJ3_9ASTR</name>
<dbReference type="Proteomes" id="UP000326396">
    <property type="component" value="Linkage Group LG17"/>
</dbReference>
<dbReference type="AlphaFoldDB" id="A0A5N6NTJ3"/>
<evidence type="ECO:0000313" key="2">
    <source>
        <dbReference type="Proteomes" id="UP000326396"/>
    </source>
</evidence>